<dbReference type="Gene3D" id="3.40.50.300">
    <property type="entry name" value="P-loop containing nucleotide triphosphate hydrolases"/>
    <property type="match status" value="1"/>
</dbReference>
<dbReference type="RefSeq" id="WP_153420910.1">
    <property type="nucleotide sequence ID" value="NZ_WFLM01000004.1"/>
</dbReference>
<dbReference type="InterPro" id="IPR011646">
    <property type="entry name" value="KAP_P-loop"/>
</dbReference>
<accession>A0A6N6VRX5</accession>
<evidence type="ECO:0000256" key="1">
    <source>
        <dbReference type="SAM" id="Phobius"/>
    </source>
</evidence>
<evidence type="ECO:0000259" key="2">
    <source>
        <dbReference type="Pfam" id="PF07693"/>
    </source>
</evidence>
<proteinExistence type="predicted"/>
<keyword evidence="1" id="KW-0472">Membrane</keyword>
<keyword evidence="1" id="KW-1133">Transmembrane helix</keyword>
<organism evidence="3 4">
    <name type="scientific">Silvanigrella paludirubra</name>
    <dbReference type="NCBI Taxonomy" id="2499159"/>
    <lineage>
        <taxon>Bacteria</taxon>
        <taxon>Pseudomonadati</taxon>
        <taxon>Bdellovibrionota</taxon>
        <taxon>Oligoflexia</taxon>
        <taxon>Silvanigrellales</taxon>
        <taxon>Silvanigrellaceae</taxon>
        <taxon>Silvanigrella</taxon>
    </lineage>
</organism>
<keyword evidence="4" id="KW-1185">Reference proteome</keyword>
<feature type="domain" description="KAP NTPase" evidence="2">
    <location>
        <begin position="64"/>
        <end position="106"/>
    </location>
</feature>
<dbReference type="AlphaFoldDB" id="A0A6N6VRX5"/>
<name>A0A6N6VRX5_9BACT</name>
<feature type="transmembrane region" description="Helical" evidence="1">
    <location>
        <begin position="167"/>
        <end position="185"/>
    </location>
</feature>
<reference evidence="3 4" key="1">
    <citation type="submission" date="2019-10" db="EMBL/GenBank/DDBJ databases">
        <title>New species of Slilvanegrellaceae.</title>
        <authorList>
            <person name="Pitt A."/>
            <person name="Hahn M.W."/>
        </authorList>
    </citation>
    <scope>NUCLEOTIDE SEQUENCE [LARGE SCALE GENOMIC DNA]</scope>
    <source>
        <strain evidence="3 4">SP-Ram-0.45-NSY-1</strain>
    </source>
</reference>
<dbReference type="Pfam" id="PF07693">
    <property type="entry name" value="KAP_NTPase"/>
    <property type="match status" value="1"/>
</dbReference>
<dbReference type="SUPFAM" id="SSF52540">
    <property type="entry name" value="P-loop containing nucleoside triphosphate hydrolases"/>
    <property type="match status" value="1"/>
</dbReference>
<gene>
    <name evidence="3" type="ORF">GCL60_11705</name>
</gene>
<evidence type="ECO:0000313" key="3">
    <source>
        <dbReference type="EMBL" id="KAB8037833.1"/>
    </source>
</evidence>
<dbReference type="OrthoDB" id="9806479at2"/>
<protein>
    <recommendedName>
        <fullName evidence="2">KAP NTPase domain-containing protein</fullName>
    </recommendedName>
</protein>
<evidence type="ECO:0000313" key="4">
    <source>
        <dbReference type="Proteomes" id="UP000437748"/>
    </source>
</evidence>
<dbReference type="EMBL" id="WFLM01000004">
    <property type="protein sequence ID" value="KAB8037833.1"/>
    <property type="molecule type" value="Genomic_DNA"/>
</dbReference>
<comment type="caution">
    <text evidence="3">The sequence shown here is derived from an EMBL/GenBank/DDBJ whole genome shotgun (WGS) entry which is preliminary data.</text>
</comment>
<sequence length="442" mass="52658">MIEGNKSKSSIKECFINFKRIVSNDPPLLKIVKEKLEAHDGIDEHKSLNYDTIKHQIDIFIRKNENLIFIIGPWGSGKTYLIEKYSHEIQTDGLHFVKKSFFGITSLSEAYMHLLGFFKTVLFLFFIYTIIYEFGFYHSYFFAPISIIISLMLLTNKFKLTYSLYKLISSSVDIIITSGFQFAILTRKVLDMKDFNNYKHKVYILDDLDHSSLKEDDRWALLANLWNFNTTYIVLLGYSENERIKGKNKFEIIELCEKLEGKIIFLPIAWERNEEIMNHYLSQIFENNKLEHPLKFPTWLNSFTPRELINIADNFKIRFEEYQLRHKGYELIGGVFFNCLLVRIIIEIYSEKKNIELDKRVYLIKKTDNIIAKDIMRFYESVEYYLNEFLLKKINILDDNQAPNNYEDILKAIFLLKEEKMIEFFDKTEHLWTEKNDKKTIT</sequence>
<feature type="transmembrane region" description="Helical" evidence="1">
    <location>
        <begin position="110"/>
        <end position="131"/>
    </location>
</feature>
<dbReference type="Proteomes" id="UP000437748">
    <property type="component" value="Unassembled WGS sequence"/>
</dbReference>
<feature type="transmembrane region" description="Helical" evidence="1">
    <location>
        <begin position="137"/>
        <end position="155"/>
    </location>
</feature>
<keyword evidence="1" id="KW-0812">Transmembrane</keyword>
<dbReference type="InterPro" id="IPR027417">
    <property type="entry name" value="P-loop_NTPase"/>
</dbReference>